<evidence type="ECO:0000313" key="2">
    <source>
        <dbReference type="Proteomes" id="UP001163603"/>
    </source>
</evidence>
<reference evidence="2" key="1">
    <citation type="journal article" date="2023" name="G3 (Bethesda)">
        <title>Genome assembly and association tests identify interacting loci associated with vigor, precocity, and sex in interspecific pistachio rootstocks.</title>
        <authorList>
            <person name="Palmer W."/>
            <person name="Jacygrad E."/>
            <person name="Sagayaradj S."/>
            <person name="Cavanaugh K."/>
            <person name="Han R."/>
            <person name="Bertier L."/>
            <person name="Beede B."/>
            <person name="Kafkas S."/>
            <person name="Golino D."/>
            <person name="Preece J."/>
            <person name="Michelmore R."/>
        </authorList>
    </citation>
    <scope>NUCLEOTIDE SEQUENCE [LARGE SCALE GENOMIC DNA]</scope>
</reference>
<comment type="caution">
    <text evidence="1">The sequence shown here is derived from an EMBL/GenBank/DDBJ whole genome shotgun (WGS) entry which is preliminary data.</text>
</comment>
<keyword evidence="2" id="KW-1185">Reference proteome</keyword>
<proteinExistence type="predicted"/>
<organism evidence="1 2">
    <name type="scientific">Pistacia integerrima</name>
    <dbReference type="NCBI Taxonomy" id="434235"/>
    <lineage>
        <taxon>Eukaryota</taxon>
        <taxon>Viridiplantae</taxon>
        <taxon>Streptophyta</taxon>
        <taxon>Embryophyta</taxon>
        <taxon>Tracheophyta</taxon>
        <taxon>Spermatophyta</taxon>
        <taxon>Magnoliopsida</taxon>
        <taxon>eudicotyledons</taxon>
        <taxon>Gunneridae</taxon>
        <taxon>Pentapetalae</taxon>
        <taxon>rosids</taxon>
        <taxon>malvids</taxon>
        <taxon>Sapindales</taxon>
        <taxon>Anacardiaceae</taxon>
        <taxon>Pistacia</taxon>
    </lineage>
</organism>
<evidence type="ECO:0000313" key="1">
    <source>
        <dbReference type="EMBL" id="KAJ0049391.1"/>
    </source>
</evidence>
<accession>A0ACC0ZFY4</accession>
<name>A0ACC0ZFY4_9ROSI</name>
<dbReference type="Proteomes" id="UP001163603">
    <property type="component" value="Chromosome 2"/>
</dbReference>
<dbReference type="EMBL" id="CM047737">
    <property type="protein sequence ID" value="KAJ0049391.1"/>
    <property type="molecule type" value="Genomic_DNA"/>
</dbReference>
<gene>
    <name evidence="1" type="ORF">Pint_16622</name>
</gene>
<sequence>MKSPRLEFSFLFFAFITKQLSAATIPVLDFTGEKLLTGTEYCILSTFQDPAKICSGLNIFNGTSKTCPLNIIQEQLEFQKGVALTFSHADDQEGVVYESLDLNIKFSTAESICSQPTVWRVGDFEISTGQWFITGNGVERNPGAQTLESWFKLEKNSVNTYKIRHCPSVCSSCVSLCSDVGIYSGGGVKRLALSHTPLAITFIKGKK</sequence>
<protein>
    <submittedName>
        <fullName evidence="1">Uncharacterized protein</fullName>
    </submittedName>
</protein>